<dbReference type="InterPro" id="IPR007872">
    <property type="entry name" value="DPH_MB_dom"/>
</dbReference>
<dbReference type="EMBL" id="MCGO01000001">
    <property type="protein sequence ID" value="ORY53651.1"/>
    <property type="molecule type" value="Genomic_DNA"/>
</dbReference>
<keyword evidence="3" id="KW-0408">Iron</keyword>
<sequence>MHLQLVLKAWEVLRDPETKLAYDRQLKESGSREGGQKGVMNATVDLDDMDYDEGNACFTSNCRCGGEYRISEAELEAGVEIVACSTCSLCIKVAYAIAVDEQ</sequence>
<comment type="caution">
    <text evidence="5">The sequence shown here is derived from an EMBL/GenBank/DDBJ whole genome shotgun (WGS) entry which is preliminary data.</text>
</comment>
<name>A0A1Y2D2Y2_9FUNG</name>
<feature type="domain" description="DPH-type MB" evidence="4">
    <location>
        <begin position="40"/>
        <end position="96"/>
    </location>
</feature>
<dbReference type="SUPFAM" id="SSF144217">
    <property type="entry name" value="CSL zinc finger"/>
    <property type="match status" value="1"/>
</dbReference>
<keyword evidence="2" id="KW-0862">Zinc</keyword>
<dbReference type="PROSITE" id="PS51074">
    <property type="entry name" value="DPH_MB"/>
    <property type="match status" value="1"/>
</dbReference>
<dbReference type="PANTHER" id="PTHR45255:SF1">
    <property type="entry name" value="DNAJ HOMOLOG SUBFAMILY C MEMBER 24"/>
    <property type="match status" value="1"/>
</dbReference>
<dbReference type="Proteomes" id="UP000193642">
    <property type="component" value="Unassembled WGS sequence"/>
</dbReference>
<dbReference type="InterPro" id="IPR036671">
    <property type="entry name" value="DPH_MB_sf"/>
</dbReference>
<gene>
    <name evidence="5" type="ORF">BCR33DRAFT_711030</name>
</gene>
<evidence type="ECO:0000256" key="1">
    <source>
        <dbReference type="ARBA" id="ARBA00022723"/>
    </source>
</evidence>
<organism evidence="5 6">
    <name type="scientific">Rhizoclosmatium globosum</name>
    <dbReference type="NCBI Taxonomy" id="329046"/>
    <lineage>
        <taxon>Eukaryota</taxon>
        <taxon>Fungi</taxon>
        <taxon>Fungi incertae sedis</taxon>
        <taxon>Chytridiomycota</taxon>
        <taxon>Chytridiomycota incertae sedis</taxon>
        <taxon>Chytridiomycetes</taxon>
        <taxon>Chytridiales</taxon>
        <taxon>Chytriomycetaceae</taxon>
        <taxon>Rhizoclosmatium</taxon>
    </lineage>
</organism>
<evidence type="ECO:0000313" key="6">
    <source>
        <dbReference type="Proteomes" id="UP000193642"/>
    </source>
</evidence>
<protein>
    <submittedName>
        <fullName evidence="5">Zf-CSL-domain-containing protein</fullName>
    </submittedName>
</protein>
<reference evidence="5 6" key="1">
    <citation type="submission" date="2016-07" db="EMBL/GenBank/DDBJ databases">
        <title>Pervasive Adenine N6-methylation of Active Genes in Fungi.</title>
        <authorList>
            <consortium name="DOE Joint Genome Institute"/>
            <person name="Mondo S.J."/>
            <person name="Dannebaum R.O."/>
            <person name="Kuo R.C."/>
            <person name="Labutti K."/>
            <person name="Haridas S."/>
            <person name="Kuo A."/>
            <person name="Salamov A."/>
            <person name="Ahrendt S.R."/>
            <person name="Lipzen A."/>
            <person name="Sullivan W."/>
            <person name="Andreopoulos W.B."/>
            <person name="Clum A."/>
            <person name="Lindquist E."/>
            <person name="Daum C."/>
            <person name="Ramamoorthy G.K."/>
            <person name="Gryganskyi A."/>
            <person name="Culley D."/>
            <person name="Magnuson J.K."/>
            <person name="James T.Y."/>
            <person name="O'Malley M.A."/>
            <person name="Stajich J.E."/>
            <person name="Spatafora J.W."/>
            <person name="Visel A."/>
            <person name="Grigoriev I.V."/>
        </authorList>
    </citation>
    <scope>NUCLEOTIDE SEQUENCE [LARGE SCALE GENOMIC DNA]</scope>
    <source>
        <strain evidence="5 6">JEL800</strain>
    </source>
</reference>
<accession>A0A1Y2D2Y2</accession>
<dbReference type="OrthoDB" id="445556at2759"/>
<dbReference type="GO" id="GO:0008198">
    <property type="term" value="F:ferrous iron binding"/>
    <property type="evidence" value="ECO:0007669"/>
    <property type="project" value="TreeGrafter"/>
</dbReference>
<dbReference type="PANTHER" id="PTHR45255">
    <property type="entry name" value="DNAJ HOMOLOG SUBFAMILY C MEMBER 24"/>
    <property type="match status" value="1"/>
</dbReference>
<keyword evidence="6" id="KW-1185">Reference proteome</keyword>
<dbReference type="STRING" id="329046.A0A1Y2D2Y2"/>
<dbReference type="Gene3D" id="3.10.660.10">
    <property type="entry name" value="DPH Zinc finger"/>
    <property type="match status" value="1"/>
</dbReference>
<proteinExistence type="predicted"/>
<keyword evidence="1" id="KW-0479">Metal-binding</keyword>
<dbReference type="AlphaFoldDB" id="A0A1Y2D2Y2"/>
<evidence type="ECO:0000313" key="5">
    <source>
        <dbReference type="EMBL" id="ORY53651.1"/>
    </source>
</evidence>
<dbReference type="GO" id="GO:0001671">
    <property type="term" value="F:ATPase activator activity"/>
    <property type="evidence" value="ECO:0007669"/>
    <property type="project" value="TreeGrafter"/>
</dbReference>
<evidence type="ECO:0000256" key="3">
    <source>
        <dbReference type="ARBA" id="ARBA00023004"/>
    </source>
</evidence>
<dbReference type="Pfam" id="PF05207">
    <property type="entry name" value="Zn_ribbon_CSL"/>
    <property type="match status" value="1"/>
</dbReference>
<evidence type="ECO:0000256" key="2">
    <source>
        <dbReference type="ARBA" id="ARBA00022833"/>
    </source>
</evidence>
<evidence type="ECO:0000259" key="4">
    <source>
        <dbReference type="PROSITE" id="PS51074"/>
    </source>
</evidence>